<comment type="caution">
    <text evidence="1">The sequence shown here is derived from an EMBL/GenBank/DDBJ whole genome shotgun (WGS) entry which is preliminary data.</text>
</comment>
<dbReference type="EMBL" id="LVCM01000033">
    <property type="protein sequence ID" value="KYL32100.1"/>
    <property type="molecule type" value="Genomic_DNA"/>
</dbReference>
<organism evidence="1 2">
    <name type="scientific">Pseudoalteromonas agarivorans</name>
    <dbReference type="NCBI Taxonomy" id="176102"/>
    <lineage>
        <taxon>Bacteria</taxon>
        <taxon>Pseudomonadati</taxon>
        <taxon>Pseudomonadota</taxon>
        <taxon>Gammaproteobacteria</taxon>
        <taxon>Alteromonadales</taxon>
        <taxon>Pseudoalteromonadaceae</taxon>
        <taxon>Pseudoalteromonas</taxon>
    </lineage>
</organism>
<evidence type="ECO:0000313" key="2">
    <source>
        <dbReference type="Proteomes" id="UP000075621"/>
    </source>
</evidence>
<name>A0ABR5VPV9_9GAMM</name>
<evidence type="ECO:0000313" key="1">
    <source>
        <dbReference type="EMBL" id="KYL32100.1"/>
    </source>
</evidence>
<protein>
    <submittedName>
        <fullName evidence="1">Uncharacterized protein</fullName>
    </submittedName>
</protein>
<gene>
    <name evidence="1" type="ORF">A2I98_18850</name>
</gene>
<sequence>MALEETSKAEHINQLLSRIELLVQSNNADEAPPIMDTLNSELKRWCESDNPPTAEQLMVVQANINNISKQANAVKNESSKAIIKQKKTGKAISAYKSV</sequence>
<accession>A0ABR5VPV9</accession>
<dbReference type="RefSeq" id="WP_064386720.1">
    <property type="nucleotide sequence ID" value="NZ_JANIGJ010000008.1"/>
</dbReference>
<proteinExistence type="predicted"/>
<reference evidence="1 2" key="1">
    <citation type="submission" date="2016-03" db="EMBL/GenBank/DDBJ databases">
        <authorList>
            <person name="Zhang H."/>
            <person name="Liu R."/>
            <person name="Wang M."/>
            <person name="Wang H."/>
            <person name="Wang L."/>
            <person name="Song L."/>
        </authorList>
    </citation>
    <scope>NUCLEOTIDE SEQUENCE [LARGE SCALE GENOMIC DNA]</scope>
    <source>
        <strain evidence="1 2">DSM 16098</strain>
    </source>
</reference>
<dbReference type="Proteomes" id="UP000075621">
    <property type="component" value="Unassembled WGS sequence"/>
</dbReference>